<evidence type="ECO:0000256" key="1">
    <source>
        <dbReference type="ARBA" id="ARBA00004193"/>
    </source>
</evidence>
<dbReference type="GO" id="GO:0000915">
    <property type="term" value="P:actomyosin contractile ring assembly"/>
    <property type="evidence" value="ECO:0007669"/>
    <property type="project" value="UniProtKB-ARBA"/>
</dbReference>
<evidence type="ECO:0000256" key="8">
    <source>
        <dbReference type="ARBA" id="ARBA00023288"/>
    </source>
</evidence>
<dbReference type="EMBL" id="LN609530">
    <property type="protein sequence ID" value="CEF71413.1"/>
    <property type="molecule type" value="Genomic_DNA"/>
</dbReference>
<reference evidence="14" key="2">
    <citation type="submission" date="2020-12" db="UniProtKB">
        <authorList>
            <consortium name="WormBaseParasite"/>
        </authorList>
    </citation>
    <scope>IDENTIFICATION</scope>
</reference>
<reference evidence="12 13" key="1">
    <citation type="submission" date="2014-09" db="EMBL/GenBank/DDBJ databases">
        <authorList>
            <person name="Martin A.A."/>
        </authorList>
    </citation>
    <scope>NUCLEOTIDE SEQUENCE</scope>
    <source>
        <strain evidence="13">ED321</strain>
        <strain evidence="12">ED321 Heterogonic</strain>
    </source>
</reference>
<evidence type="ECO:0000256" key="7">
    <source>
        <dbReference type="ARBA" id="ARBA00023136"/>
    </source>
</evidence>
<dbReference type="OrthoDB" id="8830751at2759"/>
<accession>A0A090N0W8</accession>
<keyword evidence="6" id="KW-0342">GTP-binding</keyword>
<dbReference type="InterPro" id="IPR027417">
    <property type="entry name" value="P-loop_NTPase"/>
</dbReference>
<sequence length="459" mass="51244">MKRIFIFCILFLSIVKYSLTSVVCYQCHANSTSSGVTCSINNVCVSSYCIGILKPDMKWLMDCGPKDNNPPTESCDKDPDTDVITCSCEKNFCNSIDKMLPALSIASGLKDDVNISVILPYRNLTCLECGNILTEDGRNHTIPCNAENTCHGVQCLTKRSVYPISFCLTSWDAPAYFRCRHDLGNDEICSCFQDYCNIPYNPLKNILTTTEVPSTLLITTTQRFSTTTEPGTIVCPNGKKYGPNEQAVIMGEKLKDIILGKADCHLRMAAIRKKLVIVGDGACGKTCLLIVFSKDQFPDVYVPTVFENYVADIEVDGKQVELALWDTAGQEDYDRLRPLSYPDTDVILMCFSIDSPDSLDNIPEKWTPEVRHFCPNVPIILVGNKKDLRNDPQTLRDLARNKQEPIKPEQGRAIAEQIGAFDYLECSAKTKEGIREVFEKATQAALQQKKKKKGKCDLL</sequence>
<dbReference type="Proteomes" id="UP000035682">
    <property type="component" value="Unplaced"/>
</dbReference>
<evidence type="ECO:0000256" key="9">
    <source>
        <dbReference type="ARBA" id="ARBA00023289"/>
    </source>
</evidence>
<evidence type="ECO:0000256" key="5">
    <source>
        <dbReference type="ARBA" id="ARBA00022741"/>
    </source>
</evidence>
<dbReference type="CTD" id="36383793"/>
<dbReference type="PROSITE" id="PS51420">
    <property type="entry name" value="RHO"/>
    <property type="match status" value="1"/>
</dbReference>
<keyword evidence="3" id="KW-1003">Cell membrane</keyword>
<dbReference type="SMART" id="SM00173">
    <property type="entry name" value="RAS"/>
    <property type="match status" value="1"/>
</dbReference>
<dbReference type="eggNOG" id="KOG0393">
    <property type="taxonomic scope" value="Eukaryota"/>
</dbReference>
<proteinExistence type="inferred from homology"/>
<dbReference type="SUPFAM" id="SSF52540">
    <property type="entry name" value="P-loop containing nucleoside triphosphate hydrolases"/>
    <property type="match status" value="1"/>
</dbReference>
<dbReference type="AlphaFoldDB" id="A0A090N0W8"/>
<dbReference type="SMART" id="SM00175">
    <property type="entry name" value="RAB"/>
    <property type="match status" value="1"/>
</dbReference>
<dbReference type="Pfam" id="PF24888">
    <property type="entry name" value="DUF7741"/>
    <property type="match status" value="1"/>
</dbReference>
<dbReference type="PROSITE" id="PS51419">
    <property type="entry name" value="RAB"/>
    <property type="match status" value="1"/>
</dbReference>
<dbReference type="RefSeq" id="XP_024510609.1">
    <property type="nucleotide sequence ID" value="XM_024645119.1"/>
</dbReference>
<comment type="subcellular location">
    <subcellularLocation>
        <location evidence="1">Cell membrane</location>
        <topology evidence="1">Lipid-anchor</topology>
    </subcellularLocation>
</comment>
<dbReference type="GeneID" id="36383793"/>
<dbReference type="InterPro" id="IPR003578">
    <property type="entry name" value="Small_GTPase_Rho"/>
</dbReference>
<evidence type="ECO:0000313" key="15">
    <source>
        <dbReference type="WormBase" id="SRAE_X000073800"/>
    </source>
</evidence>
<evidence type="ECO:0000256" key="4">
    <source>
        <dbReference type="ARBA" id="ARBA00022481"/>
    </source>
</evidence>
<dbReference type="PANTHER" id="PTHR24072">
    <property type="entry name" value="RHO FAMILY GTPASE"/>
    <property type="match status" value="1"/>
</dbReference>
<evidence type="ECO:0000256" key="6">
    <source>
        <dbReference type="ARBA" id="ARBA00023134"/>
    </source>
</evidence>
<dbReference type="SMART" id="SM00174">
    <property type="entry name" value="RHO"/>
    <property type="match status" value="1"/>
</dbReference>
<feature type="chain" id="PRO_5015031490" description="DUF7741 domain-containing protein" evidence="10">
    <location>
        <begin position="21"/>
        <end position="459"/>
    </location>
</feature>
<dbReference type="GO" id="GO:0003924">
    <property type="term" value="F:GTPase activity"/>
    <property type="evidence" value="ECO:0007669"/>
    <property type="project" value="InterPro"/>
</dbReference>
<evidence type="ECO:0000259" key="11">
    <source>
        <dbReference type="Pfam" id="PF24888"/>
    </source>
</evidence>
<dbReference type="Gene3D" id="3.40.50.300">
    <property type="entry name" value="P-loop containing nucleotide triphosphate hydrolases"/>
    <property type="match status" value="1"/>
</dbReference>
<dbReference type="GO" id="GO:0007264">
    <property type="term" value="P:small GTPase-mediated signal transduction"/>
    <property type="evidence" value="ECO:0007669"/>
    <property type="project" value="InterPro"/>
</dbReference>
<keyword evidence="7" id="KW-0472">Membrane</keyword>
<protein>
    <recommendedName>
        <fullName evidence="11">DUF7741 domain-containing protein</fullName>
    </recommendedName>
</protein>
<keyword evidence="5" id="KW-0547">Nucleotide-binding</keyword>
<dbReference type="STRING" id="34506.A0A090N0W8"/>
<dbReference type="PRINTS" id="PR00449">
    <property type="entry name" value="RASTRNSFRMNG"/>
</dbReference>
<feature type="signal peptide" evidence="10">
    <location>
        <begin position="1"/>
        <end position="20"/>
    </location>
</feature>
<keyword evidence="10" id="KW-0732">Signal</keyword>
<evidence type="ECO:0000256" key="3">
    <source>
        <dbReference type="ARBA" id="ARBA00022475"/>
    </source>
</evidence>
<dbReference type="PROSITE" id="PS51421">
    <property type="entry name" value="RAS"/>
    <property type="match status" value="1"/>
</dbReference>
<evidence type="ECO:0000256" key="10">
    <source>
        <dbReference type="SAM" id="SignalP"/>
    </source>
</evidence>
<dbReference type="Pfam" id="PF00071">
    <property type="entry name" value="Ras"/>
    <property type="match status" value="1"/>
</dbReference>
<dbReference type="WBParaSite" id="SRAE_X000073800.1">
    <property type="protein sequence ID" value="SRAE_X000073800.1"/>
    <property type="gene ID" value="WBGene00266299"/>
</dbReference>
<evidence type="ECO:0000313" key="13">
    <source>
        <dbReference type="Proteomes" id="UP000035682"/>
    </source>
</evidence>
<keyword evidence="4" id="KW-0488">Methylation</keyword>
<evidence type="ECO:0000313" key="12">
    <source>
        <dbReference type="EMBL" id="CEF71413.1"/>
    </source>
</evidence>
<dbReference type="InterPro" id="IPR005225">
    <property type="entry name" value="Small_GTP-bd"/>
</dbReference>
<gene>
    <name evidence="12 14 15" type="ORF">SRAE_X000073800</name>
</gene>
<dbReference type="InterPro" id="IPR056643">
    <property type="entry name" value="DUF7741"/>
</dbReference>
<comment type="similarity">
    <text evidence="2">Belongs to the small GTPase superfamily. Rho family.</text>
</comment>
<dbReference type="GO" id="GO:0005525">
    <property type="term" value="F:GTP binding"/>
    <property type="evidence" value="ECO:0007669"/>
    <property type="project" value="UniProtKB-KW"/>
</dbReference>
<evidence type="ECO:0000256" key="2">
    <source>
        <dbReference type="ARBA" id="ARBA00010142"/>
    </source>
</evidence>
<name>A0A090N0W8_STRRB</name>
<evidence type="ECO:0000313" key="14">
    <source>
        <dbReference type="WBParaSite" id="SRAE_X000073800.1"/>
    </source>
</evidence>
<organism evidence="12">
    <name type="scientific">Strongyloides ratti</name>
    <name type="common">Parasitic roundworm</name>
    <dbReference type="NCBI Taxonomy" id="34506"/>
    <lineage>
        <taxon>Eukaryota</taxon>
        <taxon>Metazoa</taxon>
        <taxon>Ecdysozoa</taxon>
        <taxon>Nematoda</taxon>
        <taxon>Chromadorea</taxon>
        <taxon>Rhabditida</taxon>
        <taxon>Tylenchina</taxon>
        <taxon>Panagrolaimomorpha</taxon>
        <taxon>Strongyloidoidea</taxon>
        <taxon>Strongyloididae</taxon>
        <taxon>Strongyloides</taxon>
    </lineage>
</organism>
<dbReference type="GO" id="GO:0032154">
    <property type="term" value="C:cleavage furrow"/>
    <property type="evidence" value="ECO:0007669"/>
    <property type="project" value="UniProtKB-ARBA"/>
</dbReference>
<dbReference type="InterPro" id="IPR001806">
    <property type="entry name" value="Small_GTPase"/>
</dbReference>
<dbReference type="NCBIfam" id="TIGR00231">
    <property type="entry name" value="small_GTP"/>
    <property type="match status" value="1"/>
</dbReference>
<dbReference type="WormBase" id="SRAE_X000073800">
    <property type="protein sequence ID" value="SRP04697"/>
    <property type="gene ID" value="WBGene00266299"/>
</dbReference>
<keyword evidence="9" id="KW-0636">Prenylation</keyword>
<dbReference type="CDD" id="cd01870">
    <property type="entry name" value="RhoA_like"/>
    <property type="match status" value="1"/>
</dbReference>
<feature type="domain" description="DUF7741" evidence="11">
    <location>
        <begin position="122"/>
        <end position="200"/>
    </location>
</feature>
<dbReference type="FunFam" id="3.40.50.300:FF:000095">
    <property type="entry name" value="Rho-related GTP-binding protein RhoC"/>
    <property type="match status" value="1"/>
</dbReference>
<keyword evidence="8" id="KW-0449">Lipoprotein</keyword>
<keyword evidence="13" id="KW-1185">Reference proteome</keyword>